<gene>
    <name evidence="1" type="ORF">MRB53_015519</name>
</gene>
<evidence type="ECO:0000313" key="2">
    <source>
        <dbReference type="Proteomes" id="UP001234297"/>
    </source>
</evidence>
<organism evidence="1 2">
    <name type="scientific">Persea americana</name>
    <name type="common">Avocado</name>
    <dbReference type="NCBI Taxonomy" id="3435"/>
    <lineage>
        <taxon>Eukaryota</taxon>
        <taxon>Viridiplantae</taxon>
        <taxon>Streptophyta</taxon>
        <taxon>Embryophyta</taxon>
        <taxon>Tracheophyta</taxon>
        <taxon>Spermatophyta</taxon>
        <taxon>Magnoliopsida</taxon>
        <taxon>Magnoliidae</taxon>
        <taxon>Laurales</taxon>
        <taxon>Lauraceae</taxon>
        <taxon>Persea</taxon>
    </lineage>
</organism>
<evidence type="ECO:0000313" key="1">
    <source>
        <dbReference type="EMBL" id="KAJ8638825.1"/>
    </source>
</evidence>
<reference evidence="1 2" key="1">
    <citation type="journal article" date="2022" name="Hortic Res">
        <title>A haplotype resolved chromosomal level avocado genome allows analysis of novel avocado genes.</title>
        <authorList>
            <person name="Nath O."/>
            <person name="Fletcher S.J."/>
            <person name="Hayward A."/>
            <person name="Shaw L.M."/>
            <person name="Masouleh A.K."/>
            <person name="Furtado A."/>
            <person name="Henry R.J."/>
            <person name="Mitter N."/>
        </authorList>
    </citation>
    <scope>NUCLEOTIDE SEQUENCE [LARGE SCALE GENOMIC DNA]</scope>
    <source>
        <strain evidence="2">cv. Hass</strain>
    </source>
</reference>
<name>A0ACC2LZH3_PERAE</name>
<sequence>MENGRKEWKLRPNASLSSTDQISIRGLLEVVKSNLAGGDERPTITLGQGDPSHFPSFRTVSTAEEAIVTAVQSGKYNCYSPAFGFPTARRAIAEYLSKDLPYKLSEEDVYITSGCQQAIEVVMSVLAHPNANILLPRPCFPIYNSYAAYLGMEVRHVDLLPERNWEMDLEAVEDLVDDNTVAIVIVNPGNPCGNVYTYEYLAKVIDI</sequence>
<dbReference type="Proteomes" id="UP001234297">
    <property type="component" value="Chromosome 5"/>
</dbReference>
<comment type="caution">
    <text evidence="1">The sequence shown here is derived from an EMBL/GenBank/DDBJ whole genome shotgun (WGS) entry which is preliminary data.</text>
</comment>
<proteinExistence type="predicted"/>
<protein>
    <submittedName>
        <fullName evidence="1">Uncharacterized protein</fullName>
    </submittedName>
</protein>
<keyword evidence="2" id="KW-1185">Reference proteome</keyword>
<accession>A0ACC2LZH3</accession>
<dbReference type="EMBL" id="CM056813">
    <property type="protein sequence ID" value="KAJ8638825.1"/>
    <property type="molecule type" value="Genomic_DNA"/>
</dbReference>